<evidence type="ECO:0000313" key="1">
    <source>
        <dbReference type="EMBL" id="SBS97002.1"/>
    </source>
</evidence>
<evidence type="ECO:0000313" key="2">
    <source>
        <dbReference type="Proteomes" id="UP000078546"/>
    </source>
</evidence>
<proteinExistence type="predicted"/>
<organism evidence="1 2">
    <name type="scientific">Plasmodium ovale curtisi</name>
    <dbReference type="NCBI Taxonomy" id="864141"/>
    <lineage>
        <taxon>Eukaryota</taxon>
        <taxon>Sar</taxon>
        <taxon>Alveolata</taxon>
        <taxon>Apicomplexa</taxon>
        <taxon>Aconoidasida</taxon>
        <taxon>Haemosporida</taxon>
        <taxon>Plasmodiidae</taxon>
        <taxon>Plasmodium</taxon>
        <taxon>Plasmodium (Plasmodium)</taxon>
    </lineage>
</organism>
<name>A0A1A8WXA7_PLAOA</name>
<dbReference type="Proteomes" id="UP000078546">
    <property type="component" value="Unassembled WGS sequence"/>
</dbReference>
<sequence length="95" mass="11077">MDTHGSVEEHIYMYIYAHTRNGYFSAPEKFPIMQSPQNKIEIESERKSITESECENVDKMEKHYRIHIGKDTALYCARNVADFIGIPLQDENILP</sequence>
<gene>
    <name evidence="1" type="ORF">POVCU1_035070</name>
</gene>
<reference evidence="2" key="1">
    <citation type="submission" date="2016-05" db="EMBL/GenBank/DDBJ databases">
        <authorList>
            <person name="Naeem Raeece"/>
        </authorList>
    </citation>
    <scope>NUCLEOTIDE SEQUENCE [LARGE SCALE GENOMIC DNA]</scope>
</reference>
<dbReference type="EMBL" id="FLQV01000644">
    <property type="protein sequence ID" value="SBS97002.1"/>
    <property type="molecule type" value="Genomic_DNA"/>
</dbReference>
<dbReference type="AlphaFoldDB" id="A0A1A8WXA7"/>
<protein>
    <submittedName>
        <fullName evidence="1">Protein phosphatase 2C, putative</fullName>
    </submittedName>
</protein>
<accession>A0A1A8WXA7</accession>